<evidence type="ECO:0000313" key="3">
    <source>
        <dbReference type="Proteomes" id="UP000708576"/>
    </source>
</evidence>
<reference evidence="2 3" key="1">
    <citation type="journal article" date="2015" name="Int. J. Syst. Evol. Microbiol.">
        <title>Carboxylicivirga linearis sp. nov., isolated from a sea cucumber culture pond.</title>
        <authorList>
            <person name="Wang F.Q."/>
            <person name="Zhou Y.X."/>
            <person name="Lin X.Z."/>
            <person name="Chen G.J."/>
            <person name="Du Z.J."/>
        </authorList>
    </citation>
    <scope>NUCLEOTIDE SEQUENCE [LARGE SCALE GENOMIC DNA]</scope>
    <source>
        <strain evidence="2 3">FB218</strain>
    </source>
</reference>
<proteinExistence type="predicted"/>
<dbReference type="InterPro" id="IPR053182">
    <property type="entry name" value="YobU-like_regulator"/>
</dbReference>
<sequence>MQLQPNIVLGQERKLVGVNKQMSLADFKPAELWKHFMPLQHKIKNRVNNELIALTEYSDDYFTDFNPERVFVKWALAEVNNFNVVPENMQTLVVRSGLYAVFNYKGAANNNTVFQYIFNDWLPASSYQLDDRPHFEILGEKYDNHSPNSEEEIWIPVKTL</sequence>
<evidence type="ECO:0000313" key="2">
    <source>
        <dbReference type="EMBL" id="MBS2099289.1"/>
    </source>
</evidence>
<dbReference type="EMBL" id="JAGUCO010000009">
    <property type="protein sequence ID" value="MBS2099289.1"/>
    <property type="molecule type" value="Genomic_DNA"/>
</dbReference>
<protein>
    <submittedName>
        <fullName evidence="2">GyrI-like domain-containing protein</fullName>
    </submittedName>
</protein>
<dbReference type="SUPFAM" id="SSF55136">
    <property type="entry name" value="Probable bacterial effector-binding domain"/>
    <property type="match status" value="1"/>
</dbReference>
<dbReference type="PANTHER" id="PTHR36444">
    <property type="entry name" value="TRANSCRIPTIONAL REGULATOR PROTEIN YOBU-RELATED"/>
    <property type="match status" value="1"/>
</dbReference>
<dbReference type="InterPro" id="IPR011256">
    <property type="entry name" value="Reg_factor_effector_dom_sf"/>
</dbReference>
<name>A0ABS5JWT8_9BACT</name>
<feature type="domain" description="AraC effector-binding" evidence="1">
    <location>
        <begin position="3"/>
        <end position="158"/>
    </location>
</feature>
<dbReference type="Proteomes" id="UP000708576">
    <property type="component" value="Unassembled WGS sequence"/>
</dbReference>
<gene>
    <name evidence="2" type="ORF">KEM10_13430</name>
</gene>
<comment type="caution">
    <text evidence="2">The sequence shown here is derived from an EMBL/GenBank/DDBJ whole genome shotgun (WGS) entry which is preliminary data.</text>
</comment>
<dbReference type="SMART" id="SM00871">
    <property type="entry name" value="AraC_E_bind"/>
    <property type="match status" value="1"/>
</dbReference>
<dbReference type="Pfam" id="PF06445">
    <property type="entry name" value="GyrI-like"/>
    <property type="match status" value="1"/>
</dbReference>
<dbReference type="Gene3D" id="3.20.80.10">
    <property type="entry name" value="Regulatory factor, effector binding domain"/>
    <property type="match status" value="1"/>
</dbReference>
<dbReference type="RefSeq" id="WP_212216529.1">
    <property type="nucleotide sequence ID" value="NZ_JAGUCO010000009.1"/>
</dbReference>
<organism evidence="2 3">
    <name type="scientific">Carboxylicivirga linearis</name>
    <dbReference type="NCBI Taxonomy" id="1628157"/>
    <lineage>
        <taxon>Bacteria</taxon>
        <taxon>Pseudomonadati</taxon>
        <taxon>Bacteroidota</taxon>
        <taxon>Bacteroidia</taxon>
        <taxon>Marinilabiliales</taxon>
        <taxon>Marinilabiliaceae</taxon>
        <taxon>Carboxylicivirga</taxon>
    </lineage>
</organism>
<accession>A0ABS5JWT8</accession>
<dbReference type="InterPro" id="IPR010499">
    <property type="entry name" value="AraC_E-bd"/>
</dbReference>
<evidence type="ECO:0000259" key="1">
    <source>
        <dbReference type="SMART" id="SM00871"/>
    </source>
</evidence>
<keyword evidence="3" id="KW-1185">Reference proteome</keyword>
<dbReference type="PANTHER" id="PTHR36444:SF3">
    <property type="entry name" value="TRANSCRIPTIONAL ACTIVATOR, PUTATIVE-RELATED"/>
    <property type="match status" value="1"/>
</dbReference>
<dbReference type="InterPro" id="IPR029442">
    <property type="entry name" value="GyrI-like"/>
</dbReference>